<dbReference type="GO" id="GO:0007166">
    <property type="term" value="P:cell surface receptor signaling pathway"/>
    <property type="evidence" value="ECO:0007669"/>
    <property type="project" value="InterPro"/>
</dbReference>
<dbReference type="Gene3D" id="1.20.930.20">
    <property type="entry name" value="Adaptor protein Cbl, N-terminal domain"/>
    <property type="match status" value="1"/>
</dbReference>
<organism evidence="1 2">
    <name type="scientific">Obba rivulosa</name>
    <dbReference type="NCBI Taxonomy" id="1052685"/>
    <lineage>
        <taxon>Eukaryota</taxon>
        <taxon>Fungi</taxon>
        <taxon>Dikarya</taxon>
        <taxon>Basidiomycota</taxon>
        <taxon>Agaricomycotina</taxon>
        <taxon>Agaricomycetes</taxon>
        <taxon>Polyporales</taxon>
        <taxon>Gelatoporiaceae</taxon>
        <taxon>Obba</taxon>
    </lineage>
</organism>
<dbReference type="Proteomes" id="UP000250043">
    <property type="component" value="Unassembled WGS sequence"/>
</dbReference>
<dbReference type="OrthoDB" id="2751318at2759"/>
<gene>
    <name evidence="1" type="ORF">OBBRIDRAFT_799338</name>
</gene>
<dbReference type="InterPro" id="IPR036537">
    <property type="entry name" value="Adaptor_Cbl_N_dom_sf"/>
</dbReference>
<dbReference type="EMBL" id="KV722718">
    <property type="protein sequence ID" value="OCH84128.1"/>
    <property type="molecule type" value="Genomic_DNA"/>
</dbReference>
<reference evidence="1 2" key="1">
    <citation type="submission" date="2016-07" db="EMBL/GenBank/DDBJ databases">
        <title>Draft genome of the white-rot fungus Obba rivulosa 3A-2.</title>
        <authorList>
            <consortium name="DOE Joint Genome Institute"/>
            <person name="Miettinen O."/>
            <person name="Riley R."/>
            <person name="Acob R."/>
            <person name="Barry K."/>
            <person name="Cullen D."/>
            <person name="De Vries R."/>
            <person name="Hainaut M."/>
            <person name="Hatakka A."/>
            <person name="Henrissat B."/>
            <person name="Hilden K."/>
            <person name="Kuo R."/>
            <person name="Labutti K."/>
            <person name="Lipzen A."/>
            <person name="Makela M.R."/>
            <person name="Sandor L."/>
            <person name="Spatafora J.W."/>
            <person name="Grigoriev I.V."/>
            <person name="Hibbett D.S."/>
        </authorList>
    </citation>
    <scope>NUCLEOTIDE SEQUENCE [LARGE SCALE GENOMIC DNA]</scope>
    <source>
        <strain evidence="1 2">3A-2</strain>
    </source>
</reference>
<accession>A0A8E2AH82</accession>
<dbReference type="CDD" id="cd21037">
    <property type="entry name" value="MLKL_NTD"/>
    <property type="match status" value="1"/>
</dbReference>
<name>A0A8E2AH82_9APHY</name>
<protein>
    <submittedName>
        <fullName evidence="1">Uncharacterized protein</fullName>
    </submittedName>
</protein>
<proteinExistence type="predicted"/>
<evidence type="ECO:0000313" key="1">
    <source>
        <dbReference type="EMBL" id="OCH84128.1"/>
    </source>
</evidence>
<keyword evidence="2" id="KW-1185">Reference proteome</keyword>
<dbReference type="InterPro" id="IPR059179">
    <property type="entry name" value="MLKL-like_MCAfunc"/>
</dbReference>
<evidence type="ECO:0000313" key="2">
    <source>
        <dbReference type="Proteomes" id="UP000250043"/>
    </source>
</evidence>
<dbReference type="AlphaFoldDB" id="A0A8E2AH82"/>
<sequence length="312" mass="33942">MPPKKIAMLKTRLRPLKAKGAAVVSAVKTTFKVADEIAQLTQMSTLQAVTGIACKIIECCETMKDNKEQAIELAGVAREIVAALDAAAGTPRGEAWDKQLKKDVDSLAKVLLTVEKSMSKIASAKRFKKLFNLQSNAKKIKDGRDKLKTAFDIFQTKNSVGLRTELAHHSSHVDTVLRTIGNNVAILQAMHGETDQRLAIIEDRIEVVVTSATSTRILVNAPAGTNPVDPDNHRLDVDARNVEAAMPCTFKHDANAKHGLTIVSGVPGSMRSHSLSSFFFFNLQRDVQPRIVKANQILRRINPDSGTSGISS</sequence>